<keyword evidence="3" id="KW-1185">Reference proteome</keyword>
<name>A0A223D6S5_9BACL</name>
<dbReference type="InterPro" id="IPR005532">
    <property type="entry name" value="SUMF_dom"/>
</dbReference>
<dbReference type="Proteomes" id="UP000214688">
    <property type="component" value="Chromosome"/>
</dbReference>
<dbReference type="PANTHER" id="PTHR23150:SF19">
    <property type="entry name" value="FORMYLGLYCINE-GENERATING ENZYME"/>
    <property type="match status" value="1"/>
</dbReference>
<reference evidence="2 3" key="1">
    <citation type="journal article" date="2015" name="Int. J. Syst. Evol. Microbiol.">
        <title>Tumebacillus algifaecis sp. nov., isolated from decomposing algal scum.</title>
        <authorList>
            <person name="Wu Y.F."/>
            <person name="Zhang B."/>
            <person name="Xing P."/>
            <person name="Wu Q.L."/>
            <person name="Liu S.J."/>
        </authorList>
    </citation>
    <scope>NUCLEOTIDE SEQUENCE [LARGE SCALE GENOMIC DNA]</scope>
    <source>
        <strain evidence="2 3">THMBR28</strain>
    </source>
</reference>
<evidence type="ECO:0000259" key="1">
    <source>
        <dbReference type="Pfam" id="PF03781"/>
    </source>
</evidence>
<dbReference type="SUPFAM" id="SSF56436">
    <property type="entry name" value="C-type lectin-like"/>
    <property type="match status" value="1"/>
</dbReference>
<dbReference type="InterPro" id="IPR042095">
    <property type="entry name" value="SUMF_sf"/>
</dbReference>
<dbReference type="Gene3D" id="3.90.1580.10">
    <property type="entry name" value="paralog of FGE (formylglycine-generating enzyme)"/>
    <property type="match status" value="1"/>
</dbReference>
<accession>A0A223D6S5</accession>
<sequence>MNLNSREYVFRFRAVFSKRKSPLCSNSKGACFLLSTQKGLSQVEVKSFLLAPVPVTKEFYFTIMQPSVGSIDEPQAPVVEVSWNDAILFCNLLSQHSGLKECYLVSDDGENVVCDWEADGYRLPTEAEWQYACKAGTSGYRYGELDDIAWYQDNSEGRAHQVGKKLPNVWGLYDMLGNVWEWCWDLYDVKVYGSYRIFRGGSWAEEERGCGATCRRRSHPTFRIDDLGFRLARSL</sequence>
<gene>
    <name evidence="2" type="ORF">CIG75_03995</name>
</gene>
<dbReference type="KEGG" id="tab:CIG75_03995"/>
<dbReference type="PANTHER" id="PTHR23150">
    <property type="entry name" value="SULFATASE MODIFYING FACTOR 1, 2"/>
    <property type="match status" value="1"/>
</dbReference>
<evidence type="ECO:0000313" key="2">
    <source>
        <dbReference type="EMBL" id="ASS77106.1"/>
    </source>
</evidence>
<dbReference type="EMBL" id="CP022657">
    <property type="protein sequence ID" value="ASS77106.1"/>
    <property type="molecule type" value="Genomic_DNA"/>
</dbReference>
<proteinExistence type="predicted"/>
<dbReference type="AlphaFoldDB" id="A0A223D6S5"/>
<evidence type="ECO:0000313" key="3">
    <source>
        <dbReference type="Proteomes" id="UP000214688"/>
    </source>
</evidence>
<dbReference type="GO" id="GO:0120147">
    <property type="term" value="F:formylglycine-generating oxidase activity"/>
    <property type="evidence" value="ECO:0007669"/>
    <property type="project" value="TreeGrafter"/>
</dbReference>
<dbReference type="OrthoDB" id="9768004at2"/>
<dbReference type="InterPro" id="IPR051043">
    <property type="entry name" value="Sulfatase_Mod_Factor_Kinase"/>
</dbReference>
<protein>
    <submittedName>
        <fullName evidence="2">Cytoplasmic protein</fullName>
    </submittedName>
</protein>
<dbReference type="Pfam" id="PF03781">
    <property type="entry name" value="FGE-sulfatase"/>
    <property type="match status" value="1"/>
</dbReference>
<dbReference type="InterPro" id="IPR016187">
    <property type="entry name" value="CTDL_fold"/>
</dbReference>
<organism evidence="2 3">
    <name type="scientific">Tumebacillus algifaecis</name>
    <dbReference type="NCBI Taxonomy" id="1214604"/>
    <lineage>
        <taxon>Bacteria</taxon>
        <taxon>Bacillati</taxon>
        <taxon>Bacillota</taxon>
        <taxon>Bacilli</taxon>
        <taxon>Bacillales</taxon>
        <taxon>Alicyclobacillaceae</taxon>
        <taxon>Tumebacillus</taxon>
    </lineage>
</organism>
<feature type="domain" description="Sulfatase-modifying factor enzyme-like" evidence="1">
    <location>
        <begin position="62"/>
        <end position="233"/>
    </location>
</feature>